<evidence type="ECO:0000256" key="10">
    <source>
        <dbReference type="ARBA" id="ARBA00023008"/>
    </source>
</evidence>
<comment type="similarity">
    <text evidence="3">Belongs to the multicopper oxidase family.</text>
</comment>
<comment type="cofactor">
    <cofactor evidence="1">
        <name>Cu(+)</name>
        <dbReference type="ChEBI" id="CHEBI:49552"/>
    </cofactor>
</comment>
<accession>A0ABX1BEF4</accession>
<dbReference type="PANTHER" id="PTHR11709:SF394">
    <property type="entry name" value="FI03373P-RELATED"/>
    <property type="match status" value="1"/>
</dbReference>
<dbReference type="EMBL" id="JAATEP010000045">
    <property type="protein sequence ID" value="NJP96130.1"/>
    <property type="molecule type" value="Genomic_DNA"/>
</dbReference>
<name>A0ABX1BEF4_9ACTN</name>
<dbReference type="InterPro" id="IPR045087">
    <property type="entry name" value="Cu-oxidase_fam"/>
</dbReference>
<evidence type="ECO:0000256" key="3">
    <source>
        <dbReference type="ARBA" id="ARBA00010609"/>
    </source>
</evidence>
<dbReference type="EC" id="1.7.2.1" evidence="5"/>
<dbReference type="SUPFAM" id="SSF49503">
    <property type="entry name" value="Cupredoxins"/>
    <property type="match status" value="3"/>
</dbReference>
<feature type="transmembrane region" description="Helical" evidence="13">
    <location>
        <begin position="191"/>
        <end position="213"/>
    </location>
</feature>
<dbReference type="PRINTS" id="PR00695">
    <property type="entry name" value="CUNO2RDTASE"/>
</dbReference>
<sequence>MGAVDIRVETGRPPLPRSRASWHLRANAIVIAWLALTVATALAGEALPAPRWLLIHVFLLGAVSTAILVWSEHFTVALLRVRTPSRRAGLARLALLNAGTAAVLAGVATGPWQAAVAGAALVAGVVLGHAAVLVRLVRQALPGRFGHVIGWYVSAAAALATGGVLGGLLAAHAAHGAAHERLQAAHAQVNLLGWVGLTVLGTLFTLWPTVLRTRMADGTRRASRAGLWLAAPGLALTVGGLLAGSRWTALAGLVAYAAGGLAAFVPLAEALRRRRPHTGASWTLAAAAGWFEVALAADLVIVATRTPDEVAAALEPLLPLVLAGFVAQVLLGSLLHLLPAVLGGGPARFKENAALLERGWPVRLAALNLGVPLLALPVPRPVTVLGWALVLGAVLTFVALAVTALTRGRAPGPEVTRGRAPGPEGGGRWRRSLPALAGVAVGCLLTAAAVVVASTSESWPVTATGSRTVEVTLAGMSIRPAVIEAPAGTVLTLRVTNADAQRHDLRLATGERTPLLAPGRSATLTLPPLAGVVDGWCTVAGHRPAGMSMRIVPTGTAEDTGDTAEGARGTAEGAGHGAHPKLDPAAPMSQGWRPYDATLRPAPGGTEHHVELRATDTAVQEVAPGVRQRVWTFNGTVPGPVLRGKVGDVFVVTFVNAGSMGHGLDFHAGANAPDGVMRTIQPGERLTYRFRAEHAGAWLYHCSTMPMSQHLANGMYGAVVIDPPGLAAVDREFLLVHGEVYLGEPGGDAQVAKIRQGAPDGWMFNGTAAGYDHAPLQARAGERVRIWAVAAGPGSGAALHVVGAPFDTVYKEGAYLLRAGEPGGAQVLDLAPAQGGFAELVFPEAGTYPVVDHAMRRAEAGAHGLFQVR</sequence>
<feature type="compositionally biased region" description="Low complexity" evidence="12">
    <location>
        <begin position="563"/>
        <end position="573"/>
    </location>
</feature>
<keyword evidence="10" id="KW-0186">Copper</keyword>
<evidence type="ECO:0000256" key="4">
    <source>
        <dbReference type="ARBA" id="ARBA00011233"/>
    </source>
</evidence>
<dbReference type="InterPro" id="IPR028096">
    <property type="entry name" value="EfeO_Cupredoxin"/>
</dbReference>
<evidence type="ECO:0000313" key="16">
    <source>
        <dbReference type="EMBL" id="NJP96130.1"/>
    </source>
</evidence>
<dbReference type="Pfam" id="PF13473">
    <property type="entry name" value="Cupredoxin_1"/>
    <property type="match status" value="1"/>
</dbReference>
<dbReference type="PANTHER" id="PTHR11709">
    <property type="entry name" value="MULTI-COPPER OXIDASE"/>
    <property type="match status" value="1"/>
</dbReference>
<dbReference type="RefSeq" id="WP_168017754.1">
    <property type="nucleotide sequence ID" value="NZ_JAATEP010000045.1"/>
</dbReference>
<dbReference type="Gene3D" id="2.60.40.420">
    <property type="entry name" value="Cupredoxins - blue copper proteins"/>
    <property type="match status" value="3"/>
</dbReference>
<evidence type="ECO:0000256" key="5">
    <source>
        <dbReference type="ARBA" id="ARBA00011882"/>
    </source>
</evidence>
<feature type="transmembrane region" description="Helical" evidence="13">
    <location>
        <begin position="280"/>
        <end position="304"/>
    </location>
</feature>
<evidence type="ECO:0000256" key="1">
    <source>
        <dbReference type="ARBA" id="ARBA00001960"/>
    </source>
</evidence>
<proteinExistence type="inferred from homology"/>
<feature type="transmembrane region" description="Helical" evidence="13">
    <location>
        <begin position="114"/>
        <end position="137"/>
    </location>
</feature>
<dbReference type="Proteomes" id="UP000696294">
    <property type="component" value="Unassembled WGS sequence"/>
</dbReference>
<comment type="catalytic activity">
    <reaction evidence="11">
        <text>nitric oxide + Fe(III)-[cytochrome c] + H2O = Fe(II)-[cytochrome c] + nitrite + 2 H(+)</text>
        <dbReference type="Rhea" id="RHEA:15233"/>
        <dbReference type="Rhea" id="RHEA-COMP:10350"/>
        <dbReference type="Rhea" id="RHEA-COMP:14399"/>
        <dbReference type="ChEBI" id="CHEBI:15377"/>
        <dbReference type="ChEBI" id="CHEBI:15378"/>
        <dbReference type="ChEBI" id="CHEBI:16301"/>
        <dbReference type="ChEBI" id="CHEBI:16480"/>
        <dbReference type="ChEBI" id="CHEBI:29033"/>
        <dbReference type="ChEBI" id="CHEBI:29034"/>
        <dbReference type="EC" id="1.7.2.1"/>
    </reaction>
</comment>
<keyword evidence="9" id="KW-0560">Oxidoreductase</keyword>
<comment type="caution">
    <text evidence="16">The sequence shown here is derived from an EMBL/GenBank/DDBJ whole genome shotgun (WGS) entry which is preliminary data.</text>
</comment>
<feature type="transmembrane region" description="Helical" evidence="13">
    <location>
        <begin position="384"/>
        <end position="405"/>
    </location>
</feature>
<dbReference type="CDD" id="cd11020">
    <property type="entry name" value="CuRO_1_CuNIR"/>
    <property type="match status" value="1"/>
</dbReference>
<keyword evidence="13" id="KW-1133">Transmembrane helix</keyword>
<evidence type="ECO:0000313" key="17">
    <source>
        <dbReference type="Proteomes" id="UP000696294"/>
    </source>
</evidence>
<evidence type="ECO:0000256" key="6">
    <source>
        <dbReference type="ARBA" id="ARBA00017290"/>
    </source>
</evidence>
<feature type="transmembrane region" description="Helical" evidence="13">
    <location>
        <begin position="225"/>
        <end position="243"/>
    </location>
</feature>
<dbReference type="InterPro" id="IPR011707">
    <property type="entry name" value="Cu-oxidase-like_N"/>
</dbReference>
<evidence type="ECO:0000256" key="2">
    <source>
        <dbReference type="ARBA" id="ARBA00001973"/>
    </source>
</evidence>
<dbReference type="SUPFAM" id="SSF81442">
    <property type="entry name" value="Cytochrome c oxidase subunit I-like"/>
    <property type="match status" value="1"/>
</dbReference>
<keyword evidence="13" id="KW-0472">Membrane</keyword>
<feature type="transmembrane region" description="Helical" evidence="13">
    <location>
        <begin position="149"/>
        <end position="171"/>
    </location>
</feature>
<dbReference type="InterPro" id="IPR008972">
    <property type="entry name" value="Cupredoxin"/>
</dbReference>
<protein>
    <recommendedName>
        <fullName evidence="6">Copper-containing nitrite reductase</fullName>
        <ecNumber evidence="5">1.7.2.1</ecNumber>
    </recommendedName>
</protein>
<feature type="domain" description="Plastocyanin-like" evidence="14">
    <location>
        <begin position="623"/>
        <end position="724"/>
    </location>
</feature>
<gene>
    <name evidence="16" type="ORF">HCN51_42995</name>
</gene>
<comment type="subunit">
    <text evidence="4">Homotrimer.</text>
</comment>
<feature type="domain" description="EfeO-type cupredoxin-like" evidence="15">
    <location>
        <begin position="447"/>
        <end position="529"/>
    </location>
</feature>
<feature type="transmembrane region" description="Helical" evidence="13">
    <location>
        <begin position="316"/>
        <end position="339"/>
    </location>
</feature>
<keyword evidence="8" id="KW-0677">Repeat</keyword>
<feature type="transmembrane region" description="Helical" evidence="13">
    <location>
        <begin position="49"/>
        <end position="70"/>
    </location>
</feature>
<evidence type="ECO:0000256" key="12">
    <source>
        <dbReference type="SAM" id="MobiDB-lite"/>
    </source>
</evidence>
<dbReference type="Pfam" id="PF07732">
    <property type="entry name" value="Cu-oxidase_3"/>
    <property type="match status" value="1"/>
</dbReference>
<evidence type="ECO:0000259" key="14">
    <source>
        <dbReference type="Pfam" id="PF07732"/>
    </source>
</evidence>
<evidence type="ECO:0000256" key="9">
    <source>
        <dbReference type="ARBA" id="ARBA00023002"/>
    </source>
</evidence>
<keyword evidence="7" id="KW-0479">Metal-binding</keyword>
<keyword evidence="13" id="KW-0812">Transmembrane</keyword>
<dbReference type="InterPro" id="IPR036927">
    <property type="entry name" value="Cyt_c_oxase-like_su1_sf"/>
</dbReference>
<evidence type="ECO:0000256" key="8">
    <source>
        <dbReference type="ARBA" id="ARBA00022737"/>
    </source>
</evidence>
<evidence type="ECO:0000259" key="15">
    <source>
        <dbReference type="Pfam" id="PF13473"/>
    </source>
</evidence>
<evidence type="ECO:0000256" key="13">
    <source>
        <dbReference type="SAM" id="Phobius"/>
    </source>
</evidence>
<feature type="region of interest" description="Disordered" evidence="12">
    <location>
        <begin position="552"/>
        <end position="582"/>
    </location>
</feature>
<feature type="transmembrane region" description="Helical" evidence="13">
    <location>
        <begin position="433"/>
        <end position="453"/>
    </location>
</feature>
<evidence type="ECO:0000256" key="7">
    <source>
        <dbReference type="ARBA" id="ARBA00022723"/>
    </source>
</evidence>
<keyword evidence="17" id="KW-1185">Reference proteome</keyword>
<dbReference type="InterPro" id="IPR001287">
    <property type="entry name" value="NO2-reductase_Cu"/>
</dbReference>
<reference evidence="16 17" key="1">
    <citation type="submission" date="2020-03" db="EMBL/GenBank/DDBJ databases">
        <title>WGS of actinomycetes isolated from Thailand.</title>
        <authorList>
            <person name="Thawai C."/>
        </authorList>
    </citation>
    <scope>NUCLEOTIDE SEQUENCE [LARGE SCALE GENOMIC DNA]</scope>
    <source>
        <strain evidence="16 17">FMUSA5-5</strain>
    </source>
</reference>
<feature type="transmembrane region" description="Helical" evidence="13">
    <location>
        <begin position="90"/>
        <end position="108"/>
    </location>
</feature>
<feature type="transmembrane region" description="Helical" evidence="13">
    <location>
        <begin position="360"/>
        <end position="378"/>
    </location>
</feature>
<feature type="transmembrane region" description="Helical" evidence="13">
    <location>
        <begin position="22"/>
        <end position="43"/>
    </location>
</feature>
<dbReference type="CDD" id="cd00920">
    <property type="entry name" value="Cupredoxin"/>
    <property type="match status" value="1"/>
</dbReference>
<feature type="transmembrane region" description="Helical" evidence="13">
    <location>
        <begin position="249"/>
        <end position="268"/>
    </location>
</feature>
<evidence type="ECO:0000256" key="11">
    <source>
        <dbReference type="ARBA" id="ARBA00049340"/>
    </source>
</evidence>
<organism evidence="16 17">
    <name type="scientific">Nonomuraea composti</name>
    <dbReference type="NCBI Taxonomy" id="2720023"/>
    <lineage>
        <taxon>Bacteria</taxon>
        <taxon>Bacillati</taxon>
        <taxon>Actinomycetota</taxon>
        <taxon>Actinomycetes</taxon>
        <taxon>Streptosporangiales</taxon>
        <taxon>Streptosporangiaceae</taxon>
        <taxon>Nonomuraea</taxon>
    </lineage>
</organism>
<comment type="cofactor">
    <cofactor evidence="2">
        <name>Cu(2+)</name>
        <dbReference type="ChEBI" id="CHEBI:29036"/>
    </cofactor>
</comment>